<reference evidence="2 3" key="1">
    <citation type="submission" date="2018-03" db="EMBL/GenBank/DDBJ databases">
        <title>The uncultured portion of the human microbiome is neutrally assembled.</title>
        <authorList>
            <person name="Jeraldo P."/>
            <person name="Boardman L."/>
            <person name="White B.A."/>
            <person name="Nelson H."/>
            <person name="Goldenfeld N."/>
            <person name="Chia N."/>
        </authorList>
    </citation>
    <scope>NUCLEOTIDE SEQUENCE [LARGE SCALE GENOMIC DNA]</scope>
    <source>
        <strain evidence="2">CIM:MAG 903</strain>
    </source>
</reference>
<sequence>METISIALICTLLGAILSYSNFQRNKSKDVEEKARSDGKIDAKLDFISQSTSSLQADFKSLKLDIGGMNERLIKVEESSKSAHHRIDGLENKEGK</sequence>
<proteinExistence type="predicted"/>
<dbReference type="AlphaFoldDB" id="A0A316M5R1"/>
<organism evidence="2 3">
    <name type="scientific">Clostridium cadaveris</name>
    <dbReference type="NCBI Taxonomy" id="1529"/>
    <lineage>
        <taxon>Bacteria</taxon>
        <taxon>Bacillati</taxon>
        <taxon>Bacillota</taxon>
        <taxon>Clostridia</taxon>
        <taxon>Eubacteriales</taxon>
        <taxon>Clostridiaceae</taxon>
        <taxon>Clostridium</taxon>
    </lineage>
</organism>
<feature type="region of interest" description="Disordered" evidence="1">
    <location>
        <begin position="76"/>
        <end position="95"/>
    </location>
</feature>
<evidence type="ECO:0000313" key="2">
    <source>
        <dbReference type="EMBL" id="PWL52579.1"/>
    </source>
</evidence>
<protein>
    <submittedName>
        <fullName evidence="2">Uncharacterized protein</fullName>
    </submittedName>
</protein>
<evidence type="ECO:0000313" key="3">
    <source>
        <dbReference type="Proteomes" id="UP000246114"/>
    </source>
</evidence>
<accession>A0A316M5R1</accession>
<dbReference type="EMBL" id="QAMZ01000048">
    <property type="protein sequence ID" value="PWL52579.1"/>
    <property type="molecule type" value="Genomic_DNA"/>
</dbReference>
<dbReference type="Proteomes" id="UP000246114">
    <property type="component" value="Unassembled WGS sequence"/>
</dbReference>
<evidence type="ECO:0000256" key="1">
    <source>
        <dbReference type="SAM" id="MobiDB-lite"/>
    </source>
</evidence>
<comment type="caution">
    <text evidence="2">The sequence shown here is derived from an EMBL/GenBank/DDBJ whole genome shotgun (WGS) entry which is preliminary data.</text>
</comment>
<gene>
    <name evidence="2" type="ORF">DBY38_10615</name>
</gene>
<name>A0A316M5R1_9CLOT</name>